<gene>
    <name evidence="1" type="ORF">SCAR479_13395</name>
</gene>
<protein>
    <submittedName>
        <fullName evidence="1">Uncharacterized protein</fullName>
    </submittedName>
</protein>
<proteinExistence type="predicted"/>
<evidence type="ECO:0000313" key="1">
    <source>
        <dbReference type="EMBL" id="KAK9769930.1"/>
    </source>
</evidence>
<reference evidence="1 2" key="1">
    <citation type="submission" date="2024-02" db="EMBL/GenBank/DDBJ databases">
        <title>First draft genome assembly of two strains of Seiridium cardinale.</title>
        <authorList>
            <person name="Emiliani G."/>
            <person name="Scali E."/>
        </authorList>
    </citation>
    <scope>NUCLEOTIDE SEQUENCE [LARGE SCALE GENOMIC DNA]</scope>
    <source>
        <strain evidence="1 2">BM-138-000479</strain>
    </source>
</reference>
<evidence type="ECO:0000313" key="2">
    <source>
        <dbReference type="Proteomes" id="UP001465668"/>
    </source>
</evidence>
<accession>A0ABR2X865</accession>
<keyword evidence="2" id="KW-1185">Reference proteome</keyword>
<dbReference type="EMBL" id="JARVKM010000106">
    <property type="protein sequence ID" value="KAK9769930.1"/>
    <property type="molecule type" value="Genomic_DNA"/>
</dbReference>
<name>A0ABR2X865_9PEZI</name>
<comment type="caution">
    <text evidence="1">The sequence shown here is derived from an EMBL/GenBank/DDBJ whole genome shotgun (WGS) entry which is preliminary data.</text>
</comment>
<dbReference type="Proteomes" id="UP001465668">
    <property type="component" value="Unassembled WGS sequence"/>
</dbReference>
<sequence length="196" mass="21289">MKPIGLPSVFLVSSAAAQCGPERDYQWSVANLSASASPHSTISQYVFAMLSFSVWFVELFDSFSLDLTTSDTIIHCIGYGSTYQVLGNLLRTNCTQDISFKKPTRLLTSDCSPLAVSWSQIGPGEGTGAILQLFDSAKDKRAVHLIPSAEIVWENELPNPNGRIQVYEGPRSFNVTLRSSYGGYGGGIKVQTQNPS</sequence>
<organism evidence="1 2">
    <name type="scientific">Seiridium cardinale</name>
    <dbReference type="NCBI Taxonomy" id="138064"/>
    <lineage>
        <taxon>Eukaryota</taxon>
        <taxon>Fungi</taxon>
        <taxon>Dikarya</taxon>
        <taxon>Ascomycota</taxon>
        <taxon>Pezizomycotina</taxon>
        <taxon>Sordariomycetes</taxon>
        <taxon>Xylariomycetidae</taxon>
        <taxon>Amphisphaeriales</taxon>
        <taxon>Sporocadaceae</taxon>
        <taxon>Seiridium</taxon>
    </lineage>
</organism>